<dbReference type="FunCoup" id="A0A6I8P9R1">
    <property type="interactions" value="30"/>
</dbReference>
<feature type="signal peptide" evidence="8">
    <location>
        <begin position="1"/>
        <end position="23"/>
    </location>
</feature>
<evidence type="ECO:0000256" key="5">
    <source>
        <dbReference type="ARBA" id="ARBA00022529"/>
    </source>
</evidence>
<dbReference type="GO" id="GO:0008745">
    <property type="term" value="F:N-acetylmuramoyl-L-alanine amidase activity"/>
    <property type="evidence" value="ECO:0007669"/>
    <property type="project" value="InterPro"/>
</dbReference>
<dbReference type="PANTHER" id="PTHR11022:SF58">
    <property type="entry name" value="PEPTIDOGLYCAN RECOGNITION PROTEIN 1"/>
    <property type="match status" value="1"/>
</dbReference>
<dbReference type="Proteomes" id="UP000002279">
    <property type="component" value="Chromosome 5"/>
</dbReference>
<evidence type="ECO:0000256" key="8">
    <source>
        <dbReference type="SAM" id="SignalP"/>
    </source>
</evidence>
<evidence type="ECO:0000256" key="2">
    <source>
        <dbReference type="ARBA" id="ARBA00007553"/>
    </source>
</evidence>
<feature type="domain" description="N-acetylmuramoyl-L-alanine amidase" evidence="9">
    <location>
        <begin position="46"/>
        <end position="181"/>
    </location>
</feature>
<dbReference type="GO" id="GO:0008270">
    <property type="term" value="F:zinc ion binding"/>
    <property type="evidence" value="ECO:0007669"/>
    <property type="project" value="InterPro"/>
</dbReference>
<dbReference type="InParanoid" id="A0A6I8P9R1"/>
<dbReference type="SUPFAM" id="SSF55846">
    <property type="entry name" value="N-acetylmuramoyl-L-alanine amidase-like"/>
    <property type="match status" value="1"/>
</dbReference>
<comment type="similarity">
    <text evidence="2">Belongs to the N-acetylmuramoyl-L-alanine amidase 2 family.</text>
</comment>
<dbReference type="GO" id="GO:0009253">
    <property type="term" value="P:peptidoglycan catabolic process"/>
    <property type="evidence" value="ECO:0007669"/>
    <property type="project" value="InterPro"/>
</dbReference>
<evidence type="ECO:0000256" key="6">
    <source>
        <dbReference type="ARBA" id="ARBA00022859"/>
    </source>
</evidence>
<gene>
    <name evidence="11" type="primary">PGLYRP1</name>
</gene>
<evidence type="ECO:0000259" key="10">
    <source>
        <dbReference type="SMART" id="SM00701"/>
    </source>
</evidence>
<dbReference type="InterPro" id="IPR015510">
    <property type="entry name" value="PGRP"/>
</dbReference>
<feature type="chain" id="PRO_5026171407" description="Peptidoglycan recognition protein 1" evidence="8">
    <location>
        <begin position="24"/>
        <end position="196"/>
    </location>
</feature>
<dbReference type="GO" id="GO:0006955">
    <property type="term" value="P:immune response"/>
    <property type="evidence" value="ECO:0000318"/>
    <property type="project" value="GO_Central"/>
</dbReference>
<keyword evidence="4" id="KW-0964">Secreted</keyword>
<evidence type="ECO:0000313" key="11">
    <source>
        <dbReference type="Ensembl" id="ENSOANP00000049016.1"/>
    </source>
</evidence>
<keyword evidence="8" id="KW-0732">Signal</keyword>
<dbReference type="GeneTree" id="ENSGT00940000161006"/>
<reference evidence="11 12" key="1">
    <citation type="journal article" date="2008" name="Nature">
        <title>Genome analysis of the platypus reveals unique signatures of evolution.</title>
        <authorList>
            <person name="Warren W.C."/>
            <person name="Hillier L.W."/>
            <person name="Marshall Graves J.A."/>
            <person name="Birney E."/>
            <person name="Ponting C.P."/>
            <person name="Grutzner F."/>
            <person name="Belov K."/>
            <person name="Miller W."/>
            <person name="Clarke L."/>
            <person name="Chinwalla A.T."/>
            <person name="Yang S.P."/>
            <person name="Heger A."/>
            <person name="Locke D.P."/>
            <person name="Miethke P."/>
            <person name="Waters P.D."/>
            <person name="Veyrunes F."/>
            <person name="Fulton L."/>
            <person name="Fulton B."/>
            <person name="Graves T."/>
            <person name="Wallis J."/>
            <person name="Puente X.S."/>
            <person name="Lopez-Otin C."/>
            <person name="Ordonez G.R."/>
            <person name="Eichler E.E."/>
            <person name="Chen L."/>
            <person name="Cheng Z."/>
            <person name="Deakin J.E."/>
            <person name="Alsop A."/>
            <person name="Thompson K."/>
            <person name="Kirby P."/>
            <person name="Papenfuss A.T."/>
            <person name="Wakefield M.J."/>
            <person name="Olender T."/>
            <person name="Lancet D."/>
            <person name="Huttley G.A."/>
            <person name="Smit A.F."/>
            <person name="Pask A."/>
            <person name="Temple-Smith P."/>
            <person name="Batzer M.A."/>
            <person name="Walker J.A."/>
            <person name="Konkel M.K."/>
            <person name="Harris R.S."/>
            <person name="Whittington C.M."/>
            <person name="Wong E.S."/>
            <person name="Gemmell N.J."/>
            <person name="Buschiazzo E."/>
            <person name="Vargas Jentzsch I.M."/>
            <person name="Merkel A."/>
            <person name="Schmitz J."/>
            <person name="Zemann A."/>
            <person name="Churakov G."/>
            <person name="Kriegs J.O."/>
            <person name="Brosius J."/>
            <person name="Murchison E.P."/>
            <person name="Sachidanandam R."/>
            <person name="Smith C."/>
            <person name="Hannon G.J."/>
            <person name="Tsend-Ayush E."/>
            <person name="McMillan D."/>
            <person name="Attenborough R."/>
            <person name="Rens W."/>
            <person name="Ferguson-Smith M."/>
            <person name="Lefevre C.M."/>
            <person name="Sharp J.A."/>
            <person name="Nicholas K.R."/>
            <person name="Ray D.A."/>
            <person name="Kube M."/>
            <person name="Reinhardt R."/>
            <person name="Pringle T.H."/>
            <person name="Taylor J."/>
            <person name="Jones R.C."/>
            <person name="Nixon B."/>
            <person name="Dacheux J.L."/>
            <person name="Niwa H."/>
            <person name="Sekita Y."/>
            <person name="Huang X."/>
            <person name="Stark A."/>
            <person name="Kheradpour P."/>
            <person name="Kellis M."/>
            <person name="Flicek P."/>
            <person name="Chen Y."/>
            <person name="Webber C."/>
            <person name="Hardison R."/>
            <person name="Nelson J."/>
            <person name="Hallsworth-Pepin K."/>
            <person name="Delehaunty K."/>
            <person name="Markovic C."/>
            <person name="Minx P."/>
            <person name="Feng Y."/>
            <person name="Kremitzki C."/>
            <person name="Mitreva M."/>
            <person name="Glasscock J."/>
            <person name="Wylie T."/>
            <person name="Wohldmann P."/>
            <person name="Thiru P."/>
            <person name="Nhan M.N."/>
            <person name="Pohl C.S."/>
            <person name="Smith S.M."/>
            <person name="Hou S."/>
            <person name="Nefedov M."/>
            <person name="de Jong P.J."/>
            <person name="Renfree M.B."/>
            <person name="Mardis E.R."/>
            <person name="Wilson R.K."/>
        </authorList>
    </citation>
    <scope>NUCLEOTIDE SEQUENCE [LARGE SCALE GENOMIC DNA]</scope>
    <source>
        <strain evidence="11 12">Glennie</strain>
    </source>
</reference>
<dbReference type="InterPro" id="IPR006619">
    <property type="entry name" value="PGRP_domain_met/bac"/>
</dbReference>
<accession>A0A6I8P9R1</accession>
<dbReference type="PANTHER" id="PTHR11022">
    <property type="entry name" value="PEPTIDOGLYCAN RECOGNITION PROTEIN"/>
    <property type="match status" value="1"/>
</dbReference>
<keyword evidence="12" id="KW-1185">Reference proteome</keyword>
<name>A0A6I8P9R1_ORNAN</name>
<evidence type="ECO:0000256" key="1">
    <source>
        <dbReference type="ARBA" id="ARBA00004613"/>
    </source>
</evidence>
<evidence type="ECO:0000256" key="3">
    <source>
        <dbReference type="ARBA" id="ARBA00018385"/>
    </source>
</evidence>
<dbReference type="CDD" id="cd06583">
    <property type="entry name" value="PGRP"/>
    <property type="match status" value="1"/>
</dbReference>
<reference evidence="11" key="2">
    <citation type="submission" date="2025-08" db="UniProtKB">
        <authorList>
            <consortium name="Ensembl"/>
        </authorList>
    </citation>
    <scope>IDENTIFICATION</scope>
    <source>
        <strain evidence="11">Glennie</strain>
    </source>
</reference>
<dbReference type="FunFam" id="3.40.80.10:FF:000001">
    <property type="entry name" value="Peptidoglycan recognition protein 1"/>
    <property type="match status" value="1"/>
</dbReference>
<protein>
    <recommendedName>
        <fullName evidence="3">Peptidoglycan recognition protein 1</fullName>
    </recommendedName>
</protein>
<evidence type="ECO:0000313" key="12">
    <source>
        <dbReference type="Proteomes" id="UP000002279"/>
    </source>
</evidence>
<sequence>AGVAEMLLRWAALLGTLCIGSLGEAGDRRDLRGCPEIVSRAQWRAAKPRCQKLLGTPVDTAIIHHTEGTACSSSTSCQRVVKAIQDFHQGPQRKWCDIGYNFLIGEDGRVYEGRGWKTMGAHAGSKGNWRSLGIAFLGSFGCDPGQTSRPPQGPAPAQRGALRNNYALKGHRNFMSTSCPGQSLYDLLRRWPHFRA</sequence>
<dbReference type="AlphaFoldDB" id="A0A6I8P9R1"/>
<evidence type="ECO:0000256" key="4">
    <source>
        <dbReference type="ARBA" id="ARBA00022525"/>
    </source>
</evidence>
<evidence type="ECO:0000256" key="7">
    <source>
        <dbReference type="ARBA" id="ARBA00023022"/>
    </source>
</evidence>
<feature type="domain" description="Peptidoglycan recognition protein family" evidence="10">
    <location>
        <begin position="35"/>
        <end position="175"/>
    </location>
</feature>
<keyword evidence="5" id="KW-0929">Antimicrobial</keyword>
<dbReference type="Pfam" id="PF01510">
    <property type="entry name" value="Amidase_2"/>
    <property type="match status" value="1"/>
</dbReference>
<dbReference type="SMART" id="SM00701">
    <property type="entry name" value="PGRP"/>
    <property type="match status" value="1"/>
</dbReference>
<reference evidence="11" key="3">
    <citation type="submission" date="2025-09" db="UniProtKB">
        <authorList>
            <consortium name="Ensembl"/>
        </authorList>
    </citation>
    <scope>IDENTIFICATION</scope>
    <source>
        <strain evidence="11">Glennie</strain>
    </source>
</reference>
<dbReference type="Ensembl" id="ENSOANT00000072561.1">
    <property type="protein sequence ID" value="ENSOANP00000049016.1"/>
    <property type="gene ID" value="ENSOANG00000049441.1"/>
</dbReference>
<dbReference type="GO" id="GO:0005576">
    <property type="term" value="C:extracellular region"/>
    <property type="evidence" value="ECO:0007669"/>
    <property type="project" value="UniProtKB-SubCell"/>
</dbReference>
<dbReference type="SMART" id="SM00644">
    <property type="entry name" value="Ami_2"/>
    <property type="match status" value="1"/>
</dbReference>
<comment type="subcellular location">
    <subcellularLocation>
        <location evidence="1">Secreted</location>
    </subcellularLocation>
</comment>
<evidence type="ECO:0000259" key="9">
    <source>
        <dbReference type="SMART" id="SM00644"/>
    </source>
</evidence>
<dbReference type="InterPro" id="IPR002502">
    <property type="entry name" value="Amidase_domain"/>
</dbReference>
<dbReference type="Bgee" id="ENSOANG00000049441">
    <property type="expression patterns" value="Expressed in cerebellum"/>
</dbReference>
<keyword evidence="6" id="KW-0391">Immunity</keyword>
<keyword evidence="7" id="KW-0044">Antibiotic</keyword>
<organism evidence="11 12">
    <name type="scientific">Ornithorhynchus anatinus</name>
    <name type="common">Duckbill platypus</name>
    <dbReference type="NCBI Taxonomy" id="9258"/>
    <lineage>
        <taxon>Eukaryota</taxon>
        <taxon>Metazoa</taxon>
        <taxon>Chordata</taxon>
        <taxon>Craniata</taxon>
        <taxon>Vertebrata</taxon>
        <taxon>Euteleostomi</taxon>
        <taxon>Mammalia</taxon>
        <taxon>Monotremata</taxon>
        <taxon>Ornithorhynchidae</taxon>
        <taxon>Ornithorhynchus</taxon>
    </lineage>
</organism>
<dbReference type="InterPro" id="IPR036505">
    <property type="entry name" value="Amidase/PGRP_sf"/>
</dbReference>
<dbReference type="GO" id="GO:0042742">
    <property type="term" value="P:defense response to bacterium"/>
    <property type="evidence" value="ECO:0000318"/>
    <property type="project" value="GO_Central"/>
</dbReference>
<dbReference type="Gene3D" id="3.40.80.10">
    <property type="entry name" value="Peptidoglycan recognition protein-like"/>
    <property type="match status" value="1"/>
</dbReference>
<proteinExistence type="inferred from homology"/>